<dbReference type="AlphaFoldDB" id="A0A0A8J886"/>
<sequence length="335" mass="39425">MRLAMKINIITVDGYFGQRLPTSKSLELQSLEQHLNLYGVKCEFIDIQDVQNLRLDSDTRCIIGSHQNPGVKKYIDDVISIKFENYRDSLIPSVRNILAHENKGVQAIIMKECPDLFVQQNYYYRDDIEINKVKVLKRTYGAGSFGVALATDNKTFLKQKKKMFYSDLKFDDIKFYIFECLKKYIFPSKLSKEHTIYFQRYNPYVLQDFIPDLNSDYKVLVFGNKYYVLKRNVRDNDFRASGSGKFVFEDVSEKFLSFARKVIEFLHTPYASLDIVERGDGFGCIEFQCVHFGPYTQLNAEYYYEFKNGKWIREKNNYTLEQVYAEALVDFLKNE</sequence>
<protein>
    <recommendedName>
        <fullName evidence="2">ATP-grasp domain-containing protein</fullName>
    </recommendedName>
</protein>
<organism evidence="1">
    <name type="scientific">Escherichia coli</name>
    <dbReference type="NCBI Taxonomy" id="562"/>
    <lineage>
        <taxon>Bacteria</taxon>
        <taxon>Pseudomonadati</taxon>
        <taxon>Pseudomonadota</taxon>
        <taxon>Gammaproteobacteria</taxon>
        <taxon>Enterobacterales</taxon>
        <taxon>Enterobacteriaceae</taxon>
        <taxon>Escherichia</taxon>
    </lineage>
</organism>
<dbReference type="SUPFAM" id="SSF56059">
    <property type="entry name" value="Glutathione synthetase ATP-binding domain-like"/>
    <property type="match status" value="1"/>
</dbReference>
<evidence type="ECO:0000313" key="1">
    <source>
        <dbReference type="EMBL" id="BAQ01530.1"/>
    </source>
</evidence>
<evidence type="ECO:0008006" key="2">
    <source>
        <dbReference type="Google" id="ProtNLM"/>
    </source>
</evidence>
<accession>A0A0A8J886</accession>
<name>A0A0A8J886_ECOLX</name>
<proteinExistence type="predicted"/>
<reference evidence="1" key="1">
    <citation type="journal article" date="2014" name="DNA Res.">
        <title>A complete view of the genetic diversity of the Escherichia coli O-antigen biosynthesis gene cluster.</title>
        <authorList>
            <person name="Iguchi A."/>
            <person name="Iyoda S."/>
            <person name="Kikuchi T."/>
            <person name="Ogura Y."/>
            <person name="Katsura K."/>
            <person name="Ohnishi M."/>
            <person name="Hayashi T."/>
            <person name="Thomson N.R."/>
        </authorList>
    </citation>
    <scope>NUCLEOTIDE SEQUENCE</scope>
    <source>
        <strain evidence="1">H711c</strain>
    </source>
</reference>
<dbReference type="EMBL" id="AB812049">
    <property type="protein sequence ID" value="BAQ01530.1"/>
    <property type="molecule type" value="Genomic_DNA"/>
</dbReference>